<feature type="region of interest" description="Disordered" evidence="1">
    <location>
        <begin position="226"/>
        <end position="249"/>
    </location>
</feature>
<dbReference type="STRING" id="10020.ENSDORP00000014016"/>
<dbReference type="GO" id="GO:0007064">
    <property type="term" value="P:mitotic sister chromatid cohesion"/>
    <property type="evidence" value="ECO:0007669"/>
    <property type="project" value="TreeGrafter"/>
</dbReference>
<dbReference type="KEGG" id="dord:105991537"/>
<dbReference type="PANTHER" id="PTHR45884:SF3">
    <property type="entry name" value="N-ACETYLTRANSFERASE ESCO2"/>
    <property type="match status" value="1"/>
</dbReference>
<dbReference type="GO" id="GO:0000785">
    <property type="term" value="C:chromatin"/>
    <property type="evidence" value="ECO:0007669"/>
    <property type="project" value="TreeGrafter"/>
</dbReference>
<dbReference type="OrthoDB" id="428854at2759"/>
<keyword evidence="3" id="KW-1185">Reference proteome</keyword>
<gene>
    <name evidence="4" type="primary">Esco2</name>
</gene>
<dbReference type="PANTHER" id="PTHR45884">
    <property type="entry name" value="N-ACETYLTRANSFERASE ECO"/>
    <property type="match status" value="1"/>
</dbReference>
<dbReference type="CTD" id="157570"/>
<reference evidence="4" key="1">
    <citation type="submission" date="2025-08" db="UniProtKB">
        <authorList>
            <consortium name="RefSeq"/>
        </authorList>
    </citation>
    <scope>IDENTIFICATION</scope>
    <source>
        <tissue evidence="4">Kidney</tissue>
    </source>
</reference>
<dbReference type="GeneID" id="105991537"/>
<dbReference type="AlphaFoldDB" id="A0A1S3FTF0"/>
<protein>
    <submittedName>
        <fullName evidence="4">N-acetyltransferase ESCO2</fullName>
    </submittedName>
</protein>
<organism evidence="3 4">
    <name type="scientific">Dipodomys ordii</name>
    <name type="common">Ord's kangaroo rat</name>
    <dbReference type="NCBI Taxonomy" id="10020"/>
    <lineage>
        <taxon>Eukaryota</taxon>
        <taxon>Metazoa</taxon>
        <taxon>Chordata</taxon>
        <taxon>Craniata</taxon>
        <taxon>Vertebrata</taxon>
        <taxon>Euteleostomi</taxon>
        <taxon>Mammalia</taxon>
        <taxon>Eutheria</taxon>
        <taxon>Euarchontoglires</taxon>
        <taxon>Glires</taxon>
        <taxon>Rodentia</taxon>
        <taxon>Castorimorpha</taxon>
        <taxon>Heteromyidae</taxon>
        <taxon>Dipodomyinae</taxon>
        <taxon>Dipodomys</taxon>
    </lineage>
</organism>
<dbReference type="InterPro" id="IPR028005">
    <property type="entry name" value="AcTrfase_ESCO_Znf_dom"/>
</dbReference>
<evidence type="ECO:0000256" key="1">
    <source>
        <dbReference type="SAM" id="MobiDB-lite"/>
    </source>
</evidence>
<dbReference type="Pfam" id="PF13878">
    <property type="entry name" value="zf-C2H2_3"/>
    <property type="match status" value="1"/>
</dbReference>
<dbReference type="GO" id="GO:0061733">
    <property type="term" value="F:protein-lysine-acetyltransferase activity"/>
    <property type="evidence" value="ECO:0007669"/>
    <property type="project" value="TreeGrafter"/>
</dbReference>
<dbReference type="InParanoid" id="A0A1S3FTF0"/>
<sequence>MAVFTPRKRKQNFLNCDSLLSEISSQELILNLTESLFPSPTKKYACQNSDKKEDREHCFPQDHLISSPHKTTTKYRLSSVDHSSPFKSAVSTISFYNKDKLYLNPLERKLIRDSRSCLQTNGEDKPIPIMTEKVSIKKKTKKTRKSLTVKCQRRFTHIKEVSTDSRNSKQNQMSNKPVVKKEYNCYLAESNPNTPRVLSQKVKPQVTLQGGAAFFITRKKMSLKKLSPEDRPSLGVTYKNKPETTGDSDSEVICKRKTFVKNQMSKYLLLEKNVELQHSRSRNKEELIKDSSGAVVSSKEYKLDKDNNFPSENSVENKTISPESTVYPIFNVSSVNAKRSTAEEQISLGSMSGTNFLKQAQKNMNMRDTNKETKDQLIIDAGQKHFGTTMCKSCGMIYSAANPEDELQHAQYHQRFLEGVKYVY</sequence>
<dbReference type="Proteomes" id="UP000081671">
    <property type="component" value="Unplaced"/>
</dbReference>
<feature type="domain" description="N-acetyltransferase ESCO zinc-finger" evidence="2">
    <location>
        <begin position="376"/>
        <end position="415"/>
    </location>
</feature>
<dbReference type="RefSeq" id="XP_012879645.1">
    <property type="nucleotide sequence ID" value="XM_013024191.1"/>
</dbReference>
<evidence type="ECO:0000313" key="4">
    <source>
        <dbReference type="RefSeq" id="XP_012879645.1"/>
    </source>
</evidence>
<proteinExistence type="predicted"/>
<dbReference type="FunCoup" id="A0A1S3FTF0">
    <property type="interactions" value="823"/>
</dbReference>
<dbReference type="GO" id="GO:0005634">
    <property type="term" value="C:nucleus"/>
    <property type="evidence" value="ECO:0007669"/>
    <property type="project" value="TreeGrafter"/>
</dbReference>
<name>A0A1S3FTF0_DIPOR</name>
<evidence type="ECO:0000259" key="2">
    <source>
        <dbReference type="Pfam" id="PF13878"/>
    </source>
</evidence>
<accession>A0A1S3FTF0</accession>
<evidence type="ECO:0000313" key="3">
    <source>
        <dbReference type="Proteomes" id="UP000081671"/>
    </source>
</evidence>